<dbReference type="AlphaFoldDB" id="A0A7R9FXP8"/>
<evidence type="ECO:0000256" key="23">
    <source>
        <dbReference type="PIRSR" id="PIRSR607754-1"/>
    </source>
</evidence>
<feature type="disulfide bond" evidence="25">
    <location>
        <begin position="727"/>
        <end position="736"/>
    </location>
</feature>
<dbReference type="GO" id="GO:0006487">
    <property type="term" value="P:protein N-linked glycosylation"/>
    <property type="evidence" value="ECO:0007669"/>
    <property type="project" value="TreeGrafter"/>
</dbReference>
<evidence type="ECO:0000256" key="7">
    <source>
        <dbReference type="ARBA" id="ARBA00022676"/>
    </source>
</evidence>
<feature type="binding site" evidence="24">
    <location>
        <position position="550"/>
    </location>
    <ligand>
        <name>Mn(2+)</name>
        <dbReference type="ChEBI" id="CHEBI:29035"/>
    </ligand>
</feature>
<dbReference type="EMBL" id="OC001093">
    <property type="protein sequence ID" value="CAD7259086.1"/>
    <property type="molecule type" value="Genomic_DNA"/>
</dbReference>
<protein>
    <recommendedName>
        <fullName evidence="6">Alpha-1,6-mannosyl-glycoprotein 2-beta-N-acetylglucosaminyltransferase</fullName>
        <ecNumber evidence="5">2.4.1.143</ecNumber>
    </recommendedName>
    <alternativeName>
        <fullName evidence="21">Beta-1,2-N-acetylglucosaminyltransferase II</fullName>
    </alternativeName>
    <alternativeName>
        <fullName evidence="20">GlcNAc-T II</fullName>
    </alternativeName>
    <alternativeName>
        <fullName evidence="19">Mannoside acetylglucosaminyltransferase 2</fullName>
    </alternativeName>
    <alternativeName>
        <fullName evidence="18">N-glycosyl-oligosaccharide-glycoprotein N-acetylglucosaminyltransferase II</fullName>
    </alternativeName>
</protein>
<dbReference type="GO" id="GO:0008455">
    <property type="term" value="F:alpha-1,6-mannosylglycoprotein 2-beta-N-acetylglucosaminyltransferase activity"/>
    <property type="evidence" value="ECO:0007669"/>
    <property type="project" value="UniProtKB-EC"/>
</dbReference>
<evidence type="ECO:0000313" key="28">
    <source>
        <dbReference type="EMBL" id="CAD7259086.1"/>
    </source>
</evidence>
<evidence type="ECO:0000256" key="5">
    <source>
        <dbReference type="ARBA" id="ARBA00012613"/>
    </source>
</evidence>
<dbReference type="EC" id="2.4.1.143" evidence="5"/>
<sequence length="798" mass="90260">MRDVPAGVIPSYSRGALGTDTTPARSRELSRKPPTDLREAASLGWIGFSWQHAWLLSVKSCKAIRFHLLVVVMVLLSRFLIIVEAPMAGWSEEGKGQLPPPPPTSNPGCEEECIDTDLSVEYTVTEAGRGLRVAMPTPALGRRRTASCLRTAVFLFLVTFVWLQLHVANLSSGRQGPGSDSQEGNDSSAAILSMVPQILHKFLTPKPRNSTQVLATLNLKVIDVQTMQQHPVPKFLIPKICNTTQVLVTLNLEVLDAQTMKHHPGTCDLSTPKFLMPKLCNTTQVLATLNLEVLDAQIMQHHPVPKFLMSKLCNSTQVLATLSPEALDVQTMQHHPGTCSSSVPKFLIPKICNSTQPSANATDSQNQNGSGRPLLNISDIKRNIERYNDLQTVLNEDVFGPVQNDSLVIVVQVHTRLIYLRHLIVSLAQARDIDSVLLVFSHDYYDEEINELVQSVDFCKVMQIFYPTSIQTHPHEFPGESAGDCPRNVKKEQAKEMMCINALHPDLYGHYREAKFTQTKHHWWWKANRVFNQLEVTRNHTGMVLFLEEDHYVAEDFIHVMRLMEKTCRSSCDRCNILSLGTYLKTYNYYGDSKKVRVFESRTCHVCVLLYVLSLSVLQKEALKAMKRHQSFSPGSMAPSWGFQILPTLYQHYQKAEVTPWISSKHNMGMAFNRSTWQDIRHCAEFFCTYDDYNWDWSLQHISQGCLAHKLHAMVMKGPRVFHIGECGVHHKKANCESTAVISKVQQVLKYANKHLYPSYLTLTVTNINKKQKLRKGNGGWGDIRDHQLCINMTRPGR</sequence>
<dbReference type="InterPro" id="IPR029044">
    <property type="entry name" value="Nucleotide-diphossugar_trans"/>
</dbReference>
<evidence type="ECO:0000256" key="21">
    <source>
        <dbReference type="ARBA" id="ARBA00032915"/>
    </source>
</evidence>
<evidence type="ECO:0000256" key="10">
    <source>
        <dbReference type="ARBA" id="ARBA00022723"/>
    </source>
</evidence>
<evidence type="ECO:0000256" key="27">
    <source>
        <dbReference type="SAM" id="Phobius"/>
    </source>
</evidence>
<feature type="disulfide bond" evidence="25">
    <location>
        <begin position="683"/>
        <end position="706"/>
    </location>
</feature>
<dbReference type="Pfam" id="PF05060">
    <property type="entry name" value="MGAT2"/>
    <property type="match status" value="2"/>
</dbReference>
<reference evidence="28" key="1">
    <citation type="submission" date="2020-11" db="EMBL/GenBank/DDBJ databases">
        <authorList>
            <person name="Tran Van P."/>
        </authorList>
    </citation>
    <scope>NUCLEOTIDE SEQUENCE</scope>
</reference>
<evidence type="ECO:0000256" key="18">
    <source>
        <dbReference type="ARBA" id="ARBA00029663"/>
    </source>
</evidence>
<keyword evidence="15 25" id="KW-1015">Disulfide bond</keyword>
<dbReference type="PANTHER" id="PTHR12871">
    <property type="entry name" value="BETA-1,2-N-ACETYLGLUCOSAMINYLTRANSFERASE II"/>
    <property type="match status" value="1"/>
</dbReference>
<evidence type="ECO:0000256" key="11">
    <source>
        <dbReference type="ARBA" id="ARBA00022968"/>
    </source>
</evidence>
<evidence type="ECO:0000256" key="16">
    <source>
        <dbReference type="ARBA" id="ARBA00023180"/>
    </source>
</evidence>
<feature type="transmembrane region" description="Helical" evidence="27">
    <location>
        <begin position="64"/>
        <end position="83"/>
    </location>
</feature>
<feature type="disulfide bond" evidence="25">
    <location>
        <begin position="688"/>
        <end position="790"/>
    </location>
</feature>
<organism evidence="28">
    <name type="scientific">Timema shepardi</name>
    <name type="common">Walking stick</name>
    <dbReference type="NCBI Taxonomy" id="629360"/>
    <lineage>
        <taxon>Eukaryota</taxon>
        <taxon>Metazoa</taxon>
        <taxon>Ecdysozoa</taxon>
        <taxon>Arthropoda</taxon>
        <taxon>Hexapoda</taxon>
        <taxon>Insecta</taxon>
        <taxon>Pterygota</taxon>
        <taxon>Neoptera</taxon>
        <taxon>Polyneoptera</taxon>
        <taxon>Phasmatodea</taxon>
        <taxon>Timematodea</taxon>
        <taxon>Timematoidea</taxon>
        <taxon>Timematidae</taxon>
        <taxon>Timema</taxon>
    </lineage>
</organism>
<keyword evidence="11" id="KW-0735">Signal-anchor</keyword>
<feature type="disulfide bond" evidence="25">
    <location>
        <begin position="572"/>
        <end position="575"/>
    </location>
</feature>
<dbReference type="GO" id="GO:0000139">
    <property type="term" value="C:Golgi membrane"/>
    <property type="evidence" value="ECO:0007669"/>
    <property type="project" value="UniProtKB-SubCell"/>
</dbReference>
<proteinExistence type="inferred from homology"/>
<evidence type="ECO:0000256" key="4">
    <source>
        <dbReference type="ARBA" id="ARBA00011011"/>
    </source>
</evidence>
<dbReference type="GO" id="GO:0009312">
    <property type="term" value="P:oligosaccharide biosynthetic process"/>
    <property type="evidence" value="ECO:0007669"/>
    <property type="project" value="InterPro"/>
</dbReference>
<evidence type="ECO:0000256" key="20">
    <source>
        <dbReference type="ARBA" id="ARBA00032552"/>
    </source>
</evidence>
<comment type="similarity">
    <text evidence="4">Belongs to the glycosyltransferase 16 (GT16) protein family.</text>
</comment>
<evidence type="ECO:0000256" key="3">
    <source>
        <dbReference type="ARBA" id="ARBA00004922"/>
    </source>
</evidence>
<feature type="binding site" evidence="24">
    <location>
        <position position="723"/>
    </location>
    <ligand>
        <name>Mn(2+)</name>
        <dbReference type="ChEBI" id="CHEBI:29035"/>
    </ligand>
</feature>
<comment type="pathway">
    <text evidence="3">Protein modification; protein glycosylation.</text>
</comment>
<evidence type="ECO:0000256" key="26">
    <source>
        <dbReference type="SAM" id="MobiDB-lite"/>
    </source>
</evidence>
<keyword evidence="7" id="KW-0328">Glycosyltransferase</keyword>
<dbReference type="UniPathway" id="UPA00378"/>
<evidence type="ECO:0000256" key="13">
    <source>
        <dbReference type="ARBA" id="ARBA00023034"/>
    </source>
</evidence>
<keyword evidence="12 27" id="KW-1133">Transmembrane helix</keyword>
<keyword evidence="10 24" id="KW-0479">Metal-binding</keyword>
<keyword evidence="17 24" id="KW-0464">Manganese</keyword>
<gene>
    <name evidence="28" type="ORF">TSIB3V08_LOCUS3302</name>
</gene>
<feature type="region of interest" description="Disordered" evidence="26">
    <location>
        <begin position="1"/>
        <end position="35"/>
    </location>
</feature>
<accession>A0A7R9FXP8</accession>
<evidence type="ECO:0000256" key="2">
    <source>
        <dbReference type="ARBA" id="ARBA00004323"/>
    </source>
</evidence>
<evidence type="ECO:0000256" key="17">
    <source>
        <dbReference type="ARBA" id="ARBA00023211"/>
    </source>
</evidence>
<dbReference type="InterPro" id="IPR007754">
    <property type="entry name" value="GlcNAc_II"/>
</dbReference>
<feature type="binding site" evidence="23">
    <location>
        <begin position="412"/>
        <end position="416"/>
    </location>
    <ligand>
        <name>substrate</name>
    </ligand>
</feature>
<evidence type="ECO:0000256" key="6">
    <source>
        <dbReference type="ARBA" id="ARBA00014817"/>
    </source>
</evidence>
<evidence type="ECO:0000256" key="22">
    <source>
        <dbReference type="ARBA" id="ARBA00093257"/>
    </source>
</evidence>
<evidence type="ECO:0000256" key="25">
    <source>
        <dbReference type="PIRSR" id="PIRSR607754-3"/>
    </source>
</evidence>
<evidence type="ECO:0000256" key="8">
    <source>
        <dbReference type="ARBA" id="ARBA00022679"/>
    </source>
</evidence>
<feature type="transmembrane region" description="Helical" evidence="27">
    <location>
        <begin position="148"/>
        <end position="165"/>
    </location>
</feature>
<comment type="cofactor">
    <cofactor evidence="1 24">
        <name>Mn(2+)</name>
        <dbReference type="ChEBI" id="CHEBI:29035"/>
    </cofactor>
</comment>
<keyword evidence="8" id="KW-0808">Transferase</keyword>
<evidence type="ECO:0000256" key="12">
    <source>
        <dbReference type="ARBA" id="ARBA00022989"/>
    </source>
</evidence>
<feature type="disulfide bond" evidence="25">
    <location>
        <begin position="485"/>
        <end position="499"/>
    </location>
</feature>
<evidence type="ECO:0000256" key="1">
    <source>
        <dbReference type="ARBA" id="ARBA00001936"/>
    </source>
</evidence>
<feature type="binding site" evidence="23">
    <location>
        <position position="597"/>
    </location>
    <ligand>
        <name>substrate</name>
    </ligand>
</feature>
<dbReference type="GO" id="GO:0046872">
    <property type="term" value="F:metal ion binding"/>
    <property type="evidence" value="ECO:0007669"/>
    <property type="project" value="UniProtKB-KW"/>
</dbReference>
<comment type="subcellular location">
    <subcellularLocation>
        <location evidence="2">Golgi apparatus membrane</location>
        <topology evidence="2">Single-pass type II membrane protein</topology>
    </subcellularLocation>
</comment>
<evidence type="ECO:0000256" key="15">
    <source>
        <dbReference type="ARBA" id="ARBA00023157"/>
    </source>
</evidence>
<evidence type="ECO:0000256" key="9">
    <source>
        <dbReference type="ARBA" id="ARBA00022692"/>
    </source>
</evidence>
<evidence type="ECO:0000256" key="24">
    <source>
        <dbReference type="PIRSR" id="PIRSR607754-2"/>
    </source>
</evidence>
<dbReference type="GO" id="GO:0005795">
    <property type="term" value="C:Golgi stack"/>
    <property type="evidence" value="ECO:0007669"/>
    <property type="project" value="InterPro"/>
</dbReference>
<evidence type="ECO:0000256" key="19">
    <source>
        <dbReference type="ARBA" id="ARBA00031203"/>
    </source>
</evidence>
<comment type="catalytic activity">
    <reaction evidence="22">
        <text>an N(4)-{beta-D-GlcNAc-(1-&gt;2)-alpha-D-Man-(1-&gt;3)-[alpha-D-Man-(1-&gt;6)]-beta-D-Man-(1-&gt;4)-beta-D-GlcNAc-(1-&gt;4)-beta-D-GlcNAc}-L-asparaginyl-[protein] + UDP-N-acetyl-alpha-D-glucosamine = N(4)-{beta-D-GlcNAc-(1-&gt;2)-alpha-D-Man-(1-&gt;3)-[beta-D-GlcNAc-(1-&gt;2)-alpha-D-Man-(1-&gt;6)]-beta-D-Man-(1-&gt;4)-beta-D-GlcNAc-(1-&gt;4)-beta-D-GlcNAc}-L-asparaginyl-[protein] + UDP + H(+)</text>
        <dbReference type="Rhea" id="RHEA:12941"/>
        <dbReference type="Rhea" id="RHEA-COMP:13526"/>
        <dbReference type="Rhea" id="RHEA-COMP:14369"/>
        <dbReference type="ChEBI" id="CHEBI:15378"/>
        <dbReference type="ChEBI" id="CHEBI:57705"/>
        <dbReference type="ChEBI" id="CHEBI:58223"/>
        <dbReference type="ChEBI" id="CHEBI:60615"/>
        <dbReference type="ChEBI" id="CHEBI:60651"/>
        <dbReference type="EC" id="2.4.1.143"/>
    </reaction>
</comment>
<feature type="compositionally biased region" description="Basic and acidic residues" evidence="26">
    <location>
        <begin position="25"/>
        <end position="35"/>
    </location>
</feature>
<evidence type="ECO:0000256" key="14">
    <source>
        <dbReference type="ARBA" id="ARBA00023136"/>
    </source>
</evidence>
<dbReference type="PANTHER" id="PTHR12871:SF0">
    <property type="entry name" value="ALPHA-1,6-MANNOSYL-GLYCOPROTEIN 2-BETA-N-ACETYLGLUCOSAMINYLTRANSFERASE"/>
    <property type="match status" value="1"/>
</dbReference>
<keyword evidence="16" id="KW-0325">Glycoprotein</keyword>
<keyword evidence="13" id="KW-0333">Golgi apparatus</keyword>
<keyword evidence="9 27" id="KW-0812">Transmembrane</keyword>
<dbReference type="Gene3D" id="3.90.550.10">
    <property type="entry name" value="Spore Coat Polysaccharide Biosynthesis Protein SpsA, Chain A"/>
    <property type="match status" value="1"/>
</dbReference>
<feature type="binding site" evidence="23">
    <location>
        <position position="443"/>
    </location>
    <ligand>
        <name>substrate</name>
    </ligand>
</feature>
<dbReference type="SUPFAM" id="SSF53448">
    <property type="entry name" value="Nucleotide-diphospho-sugar transferases"/>
    <property type="match status" value="1"/>
</dbReference>
<name>A0A7R9FXP8_TIMSH</name>
<keyword evidence="14 27" id="KW-0472">Membrane</keyword>
<feature type="binding site" evidence="23">
    <location>
        <begin position="518"/>
        <end position="522"/>
    </location>
    <ligand>
        <name>substrate</name>
    </ligand>
</feature>